<evidence type="ECO:0000256" key="1">
    <source>
        <dbReference type="ARBA" id="ARBA00022737"/>
    </source>
</evidence>
<name>A0AA40C912_9PEZI</name>
<dbReference type="InterPro" id="IPR036770">
    <property type="entry name" value="Ankyrin_rpt-contain_sf"/>
</dbReference>
<dbReference type="Pfam" id="PF22939">
    <property type="entry name" value="WHD_GPIID"/>
    <property type="match status" value="1"/>
</dbReference>
<feature type="domain" description="Nephrocystin 3-like N-terminal" evidence="5">
    <location>
        <begin position="218"/>
        <end position="381"/>
    </location>
</feature>
<dbReference type="Pfam" id="PF12796">
    <property type="entry name" value="Ank_2"/>
    <property type="match status" value="2"/>
</dbReference>
<evidence type="ECO:0000259" key="5">
    <source>
        <dbReference type="Pfam" id="PF24883"/>
    </source>
</evidence>
<dbReference type="PROSITE" id="PS50088">
    <property type="entry name" value="ANK_REPEAT"/>
    <property type="match status" value="2"/>
</dbReference>
<comment type="caution">
    <text evidence="6">The sequence shown here is derived from an EMBL/GenBank/DDBJ whole genome shotgun (WGS) entry which is preliminary data.</text>
</comment>
<evidence type="ECO:0000313" key="6">
    <source>
        <dbReference type="EMBL" id="KAK0629465.1"/>
    </source>
</evidence>
<evidence type="ECO:0000313" key="7">
    <source>
        <dbReference type="Proteomes" id="UP001174934"/>
    </source>
</evidence>
<dbReference type="InterPro" id="IPR054471">
    <property type="entry name" value="GPIID_WHD"/>
</dbReference>
<protein>
    <recommendedName>
        <fullName evidence="8">NACHT domain-containing protein</fullName>
    </recommendedName>
</protein>
<dbReference type="SUPFAM" id="SSF48403">
    <property type="entry name" value="Ankyrin repeat"/>
    <property type="match status" value="1"/>
</dbReference>
<dbReference type="SMART" id="SM00248">
    <property type="entry name" value="ANK"/>
    <property type="match status" value="6"/>
</dbReference>
<proteinExistence type="predicted"/>
<feature type="repeat" description="ANK" evidence="2">
    <location>
        <begin position="849"/>
        <end position="881"/>
    </location>
</feature>
<evidence type="ECO:0000256" key="2">
    <source>
        <dbReference type="PROSITE-ProRule" id="PRU00023"/>
    </source>
</evidence>
<evidence type="ECO:0008006" key="8">
    <source>
        <dbReference type="Google" id="ProtNLM"/>
    </source>
</evidence>
<dbReference type="InterPro" id="IPR027417">
    <property type="entry name" value="P-loop_NTPase"/>
</dbReference>
<dbReference type="SUPFAM" id="SSF52540">
    <property type="entry name" value="P-loop containing nucleoside triphosphate hydrolases"/>
    <property type="match status" value="1"/>
</dbReference>
<gene>
    <name evidence="6" type="ORF">B0T17DRAFT_615233</name>
</gene>
<dbReference type="PROSITE" id="PS50297">
    <property type="entry name" value="ANK_REP_REGION"/>
    <property type="match status" value="2"/>
</dbReference>
<reference evidence="6" key="1">
    <citation type="submission" date="2023-06" db="EMBL/GenBank/DDBJ databases">
        <title>Genome-scale phylogeny and comparative genomics of the fungal order Sordariales.</title>
        <authorList>
            <consortium name="Lawrence Berkeley National Laboratory"/>
            <person name="Hensen N."/>
            <person name="Bonometti L."/>
            <person name="Westerberg I."/>
            <person name="Brannstrom I.O."/>
            <person name="Guillou S."/>
            <person name="Cros-Aarteil S."/>
            <person name="Calhoun S."/>
            <person name="Haridas S."/>
            <person name="Kuo A."/>
            <person name="Mondo S."/>
            <person name="Pangilinan J."/>
            <person name="Riley R."/>
            <person name="LaButti K."/>
            <person name="Andreopoulos B."/>
            <person name="Lipzen A."/>
            <person name="Chen C."/>
            <person name="Yanf M."/>
            <person name="Daum C."/>
            <person name="Ng V."/>
            <person name="Clum A."/>
            <person name="Steindorff A."/>
            <person name="Ohm R."/>
            <person name="Martin F."/>
            <person name="Silar P."/>
            <person name="Natvig D."/>
            <person name="Lalanne C."/>
            <person name="Gautier V."/>
            <person name="Ament-velasquez S.L."/>
            <person name="Kruys A."/>
            <person name="Hutchinson M.I."/>
            <person name="Powell A.J."/>
            <person name="Barry K."/>
            <person name="Miller A.N."/>
            <person name="Grigoriev I.V."/>
            <person name="Debuchy R."/>
            <person name="Gladieux P."/>
            <person name="Thoren M.H."/>
            <person name="Johannesson H."/>
        </authorList>
    </citation>
    <scope>NUCLEOTIDE SEQUENCE</scope>
    <source>
        <strain evidence="6">SMH3391-2</strain>
    </source>
</reference>
<dbReference type="PANTHER" id="PTHR10039:SF15">
    <property type="entry name" value="NACHT DOMAIN-CONTAINING PROTEIN"/>
    <property type="match status" value="1"/>
</dbReference>
<evidence type="ECO:0000259" key="4">
    <source>
        <dbReference type="Pfam" id="PF22939"/>
    </source>
</evidence>
<feature type="coiled-coil region" evidence="3">
    <location>
        <begin position="31"/>
        <end position="58"/>
    </location>
</feature>
<dbReference type="Proteomes" id="UP001174934">
    <property type="component" value="Unassembled WGS sequence"/>
</dbReference>
<keyword evidence="1" id="KW-0677">Repeat</keyword>
<keyword evidence="3" id="KW-0175">Coiled coil</keyword>
<dbReference type="Pfam" id="PF24883">
    <property type="entry name" value="NPHP3_N"/>
    <property type="match status" value="1"/>
</dbReference>
<dbReference type="AlphaFoldDB" id="A0AA40C912"/>
<keyword evidence="7" id="KW-1185">Reference proteome</keyword>
<evidence type="ECO:0000256" key="3">
    <source>
        <dbReference type="SAM" id="Coils"/>
    </source>
</evidence>
<dbReference type="InterPro" id="IPR002110">
    <property type="entry name" value="Ankyrin_rpt"/>
</dbReference>
<dbReference type="InterPro" id="IPR056884">
    <property type="entry name" value="NPHP3-like_N"/>
</dbReference>
<dbReference type="Gene3D" id="1.25.40.20">
    <property type="entry name" value="Ankyrin repeat-containing domain"/>
    <property type="match status" value="2"/>
</dbReference>
<dbReference type="Gene3D" id="3.40.50.300">
    <property type="entry name" value="P-loop containing nucleotide triphosphate hydrolases"/>
    <property type="match status" value="1"/>
</dbReference>
<keyword evidence="2" id="KW-0040">ANK repeat</keyword>
<sequence length="951" mass="106365">MDPLSVSLGIAGILPLVAKAIISAKAYTNAVLSAKDSIATLVNELEALQLNVSSLLELLKGDAVDNSNLKFHQTSVLLSCSSACQAKLLALCNKLSQQDNSNARRFLWPFTEKEHQKSIQELRNFSNWMQLALSVDGCRLLSRTSDDVVKVMSQQLHQFQVVQSVQEDTRQILRAVQGQKQIIQDAQERDSRKHILDWISTAGPSQRHQTLQESRAKDTGVWILRRDKYTTWLEPQRDESILWCHGIQGSGKTNLASIIIDDLLGSVASPESPVAFFYFDHQEQSEQTPSAVWSCILRQLLEHLPRIPESVSSIYQNRRSGESLSLFETERLLTELIKPLKCAYLVIDALDECSPEHRGGFLQVLGHLSEHRNFRLLATSRPHIQDIINSLQRHPQLAITAHEEDIRLYLHQELNQKNAADVADDEFLDRLVQKLSEGADGMFLLPVLQLRTILKEPTLGEMEDRLENLSHGLDEAFAETVTRIQSLPESRRRLGMGALMYLTYAVRPMTVHELSDALAFRPGQTCVKAKYRPSGKVILECCQGLVAIDAETAHVRVAHYAIQEYLVEHSNALFPQAEAKIATNCMRYLLLEDFKSGPWEADDEIDSVRAAFPFLSYAASYWGRHTRPHEMQPDVWSALSDLFTSAPAMAIANQIRQYSVNYRQIYYSAEESRSFTPLHHASRHGLLNMAVACLDSGRFDVNLATVMGATPIIQMAASGHLAGVRMLLERGADPYLSNWYGNALHCAVEGNKADTTRELIVWGMDPNDAAIADRPYLGCALDCDSAASLEALVDLGADMYPAVSEVDRQYRDPDEGEHLFFEACRSGCINIVSLMLDRRWADANMRSKSGRTAMHWAVVGYNLAVLRRLVDAGADINAPDMDGLTPLEFAIQGNRVAAIKYLASLAEVVENRGPLDKTLQSTPYESKLRYSFSEQAVVFDVTPIRLAHDLT</sequence>
<dbReference type="EMBL" id="JAULSR010000002">
    <property type="protein sequence ID" value="KAK0629465.1"/>
    <property type="molecule type" value="Genomic_DNA"/>
</dbReference>
<accession>A0AA40C912</accession>
<feature type="repeat" description="ANK" evidence="2">
    <location>
        <begin position="707"/>
        <end position="739"/>
    </location>
</feature>
<feature type="domain" description="GPI inositol-deacylase winged helix" evidence="4">
    <location>
        <begin position="493"/>
        <end position="570"/>
    </location>
</feature>
<dbReference type="PANTHER" id="PTHR10039">
    <property type="entry name" value="AMELOGENIN"/>
    <property type="match status" value="1"/>
</dbReference>
<organism evidence="6 7">
    <name type="scientific">Bombardia bombarda</name>
    <dbReference type="NCBI Taxonomy" id="252184"/>
    <lineage>
        <taxon>Eukaryota</taxon>
        <taxon>Fungi</taxon>
        <taxon>Dikarya</taxon>
        <taxon>Ascomycota</taxon>
        <taxon>Pezizomycotina</taxon>
        <taxon>Sordariomycetes</taxon>
        <taxon>Sordariomycetidae</taxon>
        <taxon>Sordariales</taxon>
        <taxon>Lasiosphaeriaceae</taxon>
        <taxon>Bombardia</taxon>
    </lineage>
</organism>